<dbReference type="PRINTS" id="PR00040">
    <property type="entry name" value="HTHMERR"/>
</dbReference>
<evidence type="ECO:0000259" key="3">
    <source>
        <dbReference type="PROSITE" id="PS50937"/>
    </source>
</evidence>
<keyword evidence="2" id="KW-0175">Coiled coil</keyword>
<protein>
    <submittedName>
        <fullName evidence="4">MerR family transcriptional regulator, heat shock protein HspR</fullName>
    </submittedName>
</protein>
<dbReference type="SMART" id="SM00422">
    <property type="entry name" value="HTH_MERR"/>
    <property type="match status" value="1"/>
</dbReference>
<keyword evidence="4" id="KW-0346">Stress response</keyword>
<evidence type="ECO:0000313" key="5">
    <source>
        <dbReference type="Proteomes" id="UP001206128"/>
    </source>
</evidence>
<keyword evidence="5" id="KW-1185">Reference proteome</keyword>
<dbReference type="PROSITE" id="PS00552">
    <property type="entry name" value="HTH_MERR_1"/>
    <property type="match status" value="1"/>
</dbReference>
<dbReference type="PROSITE" id="PS50937">
    <property type="entry name" value="HTH_MERR_2"/>
    <property type="match status" value="1"/>
</dbReference>
<dbReference type="EMBL" id="JAMTCK010000008">
    <property type="protein sequence ID" value="MCP2167059.1"/>
    <property type="molecule type" value="Genomic_DNA"/>
</dbReference>
<organism evidence="4 5">
    <name type="scientific">Goodfellowiella coeruleoviolacea</name>
    <dbReference type="NCBI Taxonomy" id="334858"/>
    <lineage>
        <taxon>Bacteria</taxon>
        <taxon>Bacillati</taxon>
        <taxon>Actinomycetota</taxon>
        <taxon>Actinomycetes</taxon>
        <taxon>Pseudonocardiales</taxon>
        <taxon>Pseudonocardiaceae</taxon>
        <taxon>Goodfellowiella</taxon>
    </lineage>
</organism>
<accession>A0AAE3KI48</accession>
<comment type="caution">
    <text evidence="4">The sequence shown here is derived from an EMBL/GenBank/DDBJ whole genome shotgun (WGS) entry which is preliminary data.</text>
</comment>
<keyword evidence="1" id="KW-0238">DNA-binding</keyword>
<evidence type="ECO:0000313" key="4">
    <source>
        <dbReference type="EMBL" id="MCP2167059.1"/>
    </source>
</evidence>
<reference evidence="4" key="1">
    <citation type="submission" date="2022-06" db="EMBL/GenBank/DDBJ databases">
        <title>Genomic Encyclopedia of Archaeal and Bacterial Type Strains, Phase II (KMG-II): from individual species to whole genera.</title>
        <authorList>
            <person name="Goeker M."/>
        </authorList>
    </citation>
    <scope>NUCLEOTIDE SEQUENCE</scope>
    <source>
        <strain evidence="4">DSM 43935</strain>
    </source>
</reference>
<gene>
    <name evidence="4" type="ORF">LX83_003931</name>
</gene>
<dbReference type="PANTHER" id="PTHR30204:SF58">
    <property type="entry name" value="HTH-TYPE TRANSCRIPTIONAL REGULATOR YFMP"/>
    <property type="match status" value="1"/>
</dbReference>
<dbReference type="InterPro" id="IPR009061">
    <property type="entry name" value="DNA-bd_dom_put_sf"/>
</dbReference>
<dbReference type="GO" id="GO:0003677">
    <property type="term" value="F:DNA binding"/>
    <property type="evidence" value="ECO:0007669"/>
    <property type="project" value="UniProtKB-KW"/>
</dbReference>
<dbReference type="RefSeq" id="WP_253773512.1">
    <property type="nucleotide sequence ID" value="NZ_JAMTCK010000008.1"/>
</dbReference>
<dbReference type="Pfam" id="PF13411">
    <property type="entry name" value="MerR_1"/>
    <property type="match status" value="1"/>
</dbReference>
<dbReference type="AlphaFoldDB" id="A0AAE3KI48"/>
<sequence length="124" mass="13799">MPVPPPAQPPAPRREPGELYPIAKAAQAVGIHPQTLRGYERSGLIQPYRVPGGQRRYSRADLDRLRLIRELSVREGINVPGIRRILELLDTIAVLRQRLNQVQARLRGLGERPTGRCGGDTVTP</sequence>
<dbReference type="PANTHER" id="PTHR30204">
    <property type="entry name" value="REDOX-CYCLING DRUG-SENSING TRANSCRIPTIONAL ACTIVATOR SOXR"/>
    <property type="match status" value="1"/>
</dbReference>
<dbReference type="SUPFAM" id="SSF46955">
    <property type="entry name" value="Putative DNA-binding domain"/>
    <property type="match status" value="1"/>
</dbReference>
<feature type="coiled-coil region" evidence="2">
    <location>
        <begin position="85"/>
        <end position="112"/>
    </location>
</feature>
<dbReference type="GO" id="GO:0003700">
    <property type="term" value="F:DNA-binding transcription factor activity"/>
    <property type="evidence" value="ECO:0007669"/>
    <property type="project" value="InterPro"/>
</dbReference>
<dbReference type="InterPro" id="IPR047057">
    <property type="entry name" value="MerR_fam"/>
</dbReference>
<dbReference type="Gene3D" id="1.10.1660.10">
    <property type="match status" value="1"/>
</dbReference>
<evidence type="ECO:0000256" key="2">
    <source>
        <dbReference type="SAM" id="Coils"/>
    </source>
</evidence>
<proteinExistence type="predicted"/>
<dbReference type="InterPro" id="IPR000551">
    <property type="entry name" value="MerR-type_HTH_dom"/>
</dbReference>
<feature type="domain" description="HTH merR-type" evidence="3">
    <location>
        <begin position="19"/>
        <end position="88"/>
    </location>
</feature>
<dbReference type="Proteomes" id="UP001206128">
    <property type="component" value="Unassembled WGS sequence"/>
</dbReference>
<name>A0AAE3KI48_9PSEU</name>
<evidence type="ECO:0000256" key="1">
    <source>
        <dbReference type="ARBA" id="ARBA00023125"/>
    </source>
</evidence>